<dbReference type="OrthoDB" id="279522at2"/>
<accession>A0A2T5MC61</accession>
<feature type="transmembrane region" description="Helical" evidence="1">
    <location>
        <begin position="46"/>
        <end position="63"/>
    </location>
</feature>
<dbReference type="RefSeq" id="WP_107941496.1">
    <property type="nucleotide sequence ID" value="NZ_QANS01000007.1"/>
</dbReference>
<feature type="transmembrane region" description="Helical" evidence="1">
    <location>
        <begin position="69"/>
        <end position="91"/>
    </location>
</feature>
<sequence length="111" mass="12729">MNLLRGFLIIGWLLLVAITFHAINTLGLDSAKVFFDDFAHAWRAQFYTDFLLHVLPITAWVFWREPSKITGMLCAVGTTFGGVFTLMYLLITTFREQGDIRRVLLGKHYTS</sequence>
<evidence type="ECO:0000313" key="3">
    <source>
        <dbReference type="Proteomes" id="UP000244248"/>
    </source>
</evidence>
<dbReference type="AlphaFoldDB" id="A0A2T5MC61"/>
<dbReference type="EMBL" id="QANS01000007">
    <property type="protein sequence ID" value="PTU30150.1"/>
    <property type="molecule type" value="Genomic_DNA"/>
</dbReference>
<dbReference type="Proteomes" id="UP000244248">
    <property type="component" value="Unassembled WGS sequence"/>
</dbReference>
<dbReference type="InterPro" id="IPR009943">
    <property type="entry name" value="DUF1475"/>
</dbReference>
<comment type="caution">
    <text evidence="2">The sequence shown here is derived from an EMBL/GenBank/DDBJ whole genome shotgun (WGS) entry which is preliminary data.</text>
</comment>
<name>A0A2T5MC61_9GAMM</name>
<keyword evidence="1" id="KW-0812">Transmembrane</keyword>
<organism evidence="2 3">
    <name type="scientific">Stenotrophobium rhamnosiphilum</name>
    <dbReference type="NCBI Taxonomy" id="2029166"/>
    <lineage>
        <taxon>Bacteria</taxon>
        <taxon>Pseudomonadati</taxon>
        <taxon>Pseudomonadota</taxon>
        <taxon>Gammaproteobacteria</taxon>
        <taxon>Nevskiales</taxon>
        <taxon>Nevskiaceae</taxon>
        <taxon>Stenotrophobium</taxon>
    </lineage>
</organism>
<keyword evidence="1" id="KW-1133">Transmembrane helix</keyword>
<dbReference type="Pfam" id="PF07343">
    <property type="entry name" value="DUF1475"/>
    <property type="match status" value="1"/>
</dbReference>
<proteinExistence type="predicted"/>
<evidence type="ECO:0000256" key="1">
    <source>
        <dbReference type="SAM" id="Phobius"/>
    </source>
</evidence>
<keyword evidence="1" id="KW-0472">Membrane</keyword>
<evidence type="ECO:0000313" key="2">
    <source>
        <dbReference type="EMBL" id="PTU30150.1"/>
    </source>
</evidence>
<keyword evidence="3" id="KW-1185">Reference proteome</keyword>
<evidence type="ECO:0008006" key="4">
    <source>
        <dbReference type="Google" id="ProtNLM"/>
    </source>
</evidence>
<protein>
    <recommendedName>
        <fullName evidence="4">DUF1475 domain-containing protein</fullName>
    </recommendedName>
</protein>
<reference evidence="2 3" key="1">
    <citation type="submission" date="2018-04" db="EMBL/GenBank/DDBJ databases">
        <title>Novel species isolated from glacier.</title>
        <authorList>
            <person name="Liu Q."/>
            <person name="Xin Y.-H."/>
        </authorList>
    </citation>
    <scope>NUCLEOTIDE SEQUENCE [LARGE SCALE GENOMIC DNA]</scope>
    <source>
        <strain evidence="2 3">GT1R17</strain>
    </source>
</reference>
<feature type="transmembrane region" description="Helical" evidence="1">
    <location>
        <begin position="6"/>
        <end position="26"/>
    </location>
</feature>
<gene>
    <name evidence="2" type="ORF">CJD38_16550</name>
</gene>